<dbReference type="GO" id="GO:0005737">
    <property type="term" value="C:cytoplasm"/>
    <property type="evidence" value="ECO:0007669"/>
    <property type="project" value="UniProtKB-SubCell"/>
</dbReference>
<evidence type="ECO:0000256" key="8">
    <source>
        <dbReference type="SAM" id="MobiDB-lite"/>
    </source>
</evidence>
<feature type="domain" description="TRNA-binding" evidence="9">
    <location>
        <begin position="191"/>
        <end position="292"/>
    </location>
</feature>
<feature type="compositionally biased region" description="Basic and acidic residues" evidence="8">
    <location>
        <begin position="151"/>
        <end position="178"/>
    </location>
</feature>
<keyword evidence="5" id="KW-0648">Protein biosynthesis</keyword>
<evidence type="ECO:0000256" key="4">
    <source>
        <dbReference type="ARBA" id="ARBA00022884"/>
    </source>
</evidence>
<dbReference type="PROSITE" id="PS50886">
    <property type="entry name" value="TRBD"/>
    <property type="match status" value="1"/>
</dbReference>
<keyword evidence="11" id="KW-1185">Reference proteome</keyword>
<reference evidence="10" key="3">
    <citation type="submission" date="2025-09" db="UniProtKB">
        <authorList>
            <consortium name="Ensembl"/>
        </authorList>
    </citation>
    <scope>IDENTIFICATION</scope>
</reference>
<dbReference type="GO" id="GO:0000049">
    <property type="term" value="F:tRNA binding"/>
    <property type="evidence" value="ECO:0007669"/>
    <property type="project" value="UniProtKB-UniRule"/>
</dbReference>
<reference evidence="10 11" key="1">
    <citation type="submission" date="2016-04" db="EMBL/GenBank/DDBJ databases">
        <title>Polished mammalian reference genomes with single-molecule sequencing and chromosome conformation capture applied to the Capra hircus genome.</title>
        <authorList>
            <person name="Bickhart D.M."/>
            <person name="Koren S."/>
            <person name="Rosen B."/>
            <person name="Hastie A."/>
            <person name="Liachko I."/>
            <person name="Sullivan S.T."/>
            <person name="Burton J."/>
            <person name="Sayre B.L."/>
            <person name="Huson H.J."/>
            <person name="Lee J."/>
            <person name="Lam E."/>
            <person name="Kelley C.M."/>
            <person name="Hutchison J.L."/>
            <person name="Zhou Y."/>
            <person name="Sun J."/>
            <person name="Crisa A."/>
            <person name="Schwartz J.C."/>
            <person name="Hammond J.A."/>
            <person name="Schroeder S.G."/>
            <person name="Liu G.E."/>
            <person name="Dunham M."/>
            <person name="Shendure J."/>
            <person name="Sonstegard T.S."/>
            <person name="Phillippy A.M."/>
            <person name="Van Tassell C.P."/>
            <person name="Smith T.P."/>
        </authorList>
    </citation>
    <scope>NUCLEOTIDE SEQUENCE [LARGE SCALE GENOMIC DNA]</scope>
</reference>
<dbReference type="InterPro" id="IPR012340">
    <property type="entry name" value="NA-bd_OB-fold"/>
</dbReference>
<evidence type="ECO:0000313" key="11">
    <source>
        <dbReference type="Proteomes" id="UP000291000"/>
    </source>
</evidence>
<evidence type="ECO:0000256" key="6">
    <source>
        <dbReference type="PROSITE-ProRule" id="PRU00209"/>
    </source>
</evidence>
<organism evidence="10 11">
    <name type="scientific">Capra hircus</name>
    <name type="common">Goat</name>
    <dbReference type="NCBI Taxonomy" id="9925"/>
    <lineage>
        <taxon>Eukaryota</taxon>
        <taxon>Metazoa</taxon>
        <taxon>Chordata</taxon>
        <taxon>Craniata</taxon>
        <taxon>Vertebrata</taxon>
        <taxon>Euteleostomi</taxon>
        <taxon>Mammalia</taxon>
        <taxon>Eutheria</taxon>
        <taxon>Laurasiatheria</taxon>
        <taxon>Artiodactyla</taxon>
        <taxon>Ruminantia</taxon>
        <taxon>Pecora</taxon>
        <taxon>Bovidae</taxon>
        <taxon>Caprinae</taxon>
        <taxon>Capra</taxon>
    </lineage>
</organism>
<dbReference type="Proteomes" id="UP000291000">
    <property type="component" value="Chromosome 6"/>
</dbReference>
<dbReference type="InterPro" id="IPR002547">
    <property type="entry name" value="tRNA-bd_dom"/>
</dbReference>
<dbReference type="AlphaFoldDB" id="A0A452F8F4"/>
<feature type="coiled-coil region" evidence="7">
    <location>
        <begin position="48"/>
        <end position="112"/>
    </location>
</feature>
<keyword evidence="2" id="KW-0963">Cytoplasm</keyword>
<proteinExistence type="predicted"/>
<sequence>MFFLSDCLFMVSCTINLLILQYNVSLSFFSLRSFCRILAKMATGDAVLKRLEQKGAEADQIIEYLKQQVALLKEKAILQATLREEKKLRVENAKLKKEIEGLKQELIKAEIQNGVKQIPFPSGTPLKTDSTVSENEMQSIPVTTISSGAKEQVKGGGEEEKKMKEKAEKKGEKKEKKQQPVAGSADSKPVDVSRLDLRIGCIITARKHPDADSLYVEEVDVGETAPRTVVSGLVNHVPLEQMQNRMVVLLCNLKPAKMRGVVSQAMVMCASSPEKVEILAPPDGSVPGDRITFDAFPGEPDKELNPKKKIWEQIQPDLYTNDVCVATYKGAPFEVKGKGVCRAQTMANSGIK</sequence>
<accession>A0A452F8F4</accession>
<dbReference type="STRING" id="9925.ENSCHIP00000020449"/>
<comment type="subcellular location">
    <subcellularLocation>
        <location evidence="1">Cytoplasm</location>
    </subcellularLocation>
</comment>
<dbReference type="PANTHER" id="PTHR11586:SF33">
    <property type="entry name" value="AMINOACYL TRNA SYNTHASE COMPLEX-INTERACTING MULTIFUNCTIONAL PROTEIN 1"/>
    <property type="match status" value="1"/>
</dbReference>
<dbReference type="Pfam" id="PF01588">
    <property type="entry name" value="tRNA_bind"/>
    <property type="match status" value="1"/>
</dbReference>
<dbReference type="Ensembl" id="ENSCHIT00000028284.1">
    <property type="protein sequence ID" value="ENSCHIP00000020449.1"/>
    <property type="gene ID" value="ENSCHIG00000019094.1"/>
</dbReference>
<dbReference type="GO" id="GO:0006412">
    <property type="term" value="P:translation"/>
    <property type="evidence" value="ECO:0007669"/>
    <property type="project" value="UniProtKB-KW"/>
</dbReference>
<keyword evidence="3 6" id="KW-0820">tRNA-binding</keyword>
<evidence type="ECO:0000256" key="7">
    <source>
        <dbReference type="SAM" id="Coils"/>
    </source>
</evidence>
<dbReference type="InterPro" id="IPR051270">
    <property type="entry name" value="Tyrosine-tRNA_ligase_regulator"/>
</dbReference>
<dbReference type="PANTHER" id="PTHR11586">
    <property type="entry name" value="TRNA-AMINOACYLATION COFACTOR ARC1 FAMILY MEMBER"/>
    <property type="match status" value="1"/>
</dbReference>
<keyword evidence="4 6" id="KW-0694">RNA-binding</keyword>
<dbReference type="EMBL" id="LWLT01000006">
    <property type="status" value="NOT_ANNOTATED_CDS"/>
    <property type="molecule type" value="Genomic_DNA"/>
</dbReference>
<dbReference type="Gene3D" id="2.40.50.140">
    <property type="entry name" value="Nucleic acid-binding proteins"/>
    <property type="match status" value="1"/>
</dbReference>
<reference evidence="10" key="2">
    <citation type="submission" date="2025-08" db="UniProtKB">
        <authorList>
            <consortium name="Ensembl"/>
        </authorList>
    </citation>
    <scope>IDENTIFICATION</scope>
</reference>
<evidence type="ECO:0000256" key="5">
    <source>
        <dbReference type="ARBA" id="ARBA00022917"/>
    </source>
</evidence>
<dbReference type="SUPFAM" id="SSF50249">
    <property type="entry name" value="Nucleic acid-binding proteins"/>
    <property type="match status" value="1"/>
</dbReference>
<protein>
    <submittedName>
        <fullName evidence="10">Aminoacyl tRNA synthetase complex interacting multifunctional protein 1</fullName>
    </submittedName>
</protein>
<evidence type="ECO:0000256" key="2">
    <source>
        <dbReference type="ARBA" id="ARBA00022490"/>
    </source>
</evidence>
<feature type="region of interest" description="Disordered" evidence="8">
    <location>
        <begin position="141"/>
        <end position="189"/>
    </location>
</feature>
<keyword evidence="7" id="KW-0175">Coiled coil</keyword>
<dbReference type="FunFam" id="2.40.50.140:FF:000047">
    <property type="entry name" value="tyrosine--tRNA ligase, cytoplasmic isoform X2"/>
    <property type="match status" value="1"/>
</dbReference>
<dbReference type="Bgee" id="ENSCHIG00000019094">
    <property type="expression patterns" value="Expressed in longissimus thoracis muscle and 16 other cell types or tissues"/>
</dbReference>
<evidence type="ECO:0000256" key="1">
    <source>
        <dbReference type="ARBA" id="ARBA00004496"/>
    </source>
</evidence>
<gene>
    <name evidence="10" type="primary">AIMP1</name>
</gene>
<evidence type="ECO:0000256" key="3">
    <source>
        <dbReference type="ARBA" id="ARBA00022555"/>
    </source>
</evidence>
<dbReference type="GeneTree" id="ENSGT00940000154950"/>
<evidence type="ECO:0000259" key="9">
    <source>
        <dbReference type="PROSITE" id="PS50886"/>
    </source>
</evidence>
<evidence type="ECO:0000313" key="10">
    <source>
        <dbReference type="Ensembl" id="ENSCHIP00000020449.1"/>
    </source>
</evidence>
<dbReference type="CDD" id="cd02799">
    <property type="entry name" value="tRNA_bind_EMAP-II_like"/>
    <property type="match status" value="1"/>
</dbReference>
<name>A0A452F8F4_CAPHI</name>